<dbReference type="Proteomes" id="UP000216195">
    <property type="component" value="Unassembled WGS sequence"/>
</dbReference>
<dbReference type="InterPro" id="IPR051411">
    <property type="entry name" value="Polyketide_trans_af380"/>
</dbReference>
<dbReference type="PANTHER" id="PTHR47751:SF1">
    <property type="entry name" value="SUPERFAMILY HYDROLASE, PUTATIVE (AFU_ORTHOLOGUE AFUA_2G16580)-RELATED"/>
    <property type="match status" value="1"/>
</dbReference>
<sequence>MSDKAFTEREFIPVVGNPFGLVYSGAITENVEGEVNIHAIKYPYRDFFAVANVYTPAGYDPNGSYPAVVVAHPNGGMKDQVAGNYAQKLAENGYIALAFDAAYQGESGGEPRSTDWPENRVEDILRATDIIMQFPGVDRERVAALGICGGGGYTFKAAQTDKRLKAVATLSLFNSGEVRREGFRGSQVDSIQERLAAACKARQDEADGKDAALTPNMCETATPEQADAMPYDLYREGYYYYGRDAAHEGSTFSYTVSSLMKLAAWDARQGAELINVPLLMMMGSHADTGYMTIDCYEAAVNAPVREIFEIPGATHIQTYWKPDYVSQAVGKLVEFFGSNL</sequence>
<comment type="caution">
    <text evidence="2">The sequence shown here is derived from an EMBL/GenBank/DDBJ whole genome shotgun (WGS) entry which is preliminary data.</text>
</comment>
<dbReference type="GO" id="GO:0016787">
    <property type="term" value="F:hydrolase activity"/>
    <property type="evidence" value="ECO:0007669"/>
    <property type="project" value="UniProtKB-KW"/>
</dbReference>
<dbReference type="RefSeq" id="WP_070619256.1">
    <property type="nucleotide sequence ID" value="NZ_CBDFCY010000015.1"/>
</dbReference>
<proteinExistence type="predicted"/>
<accession>A0AAE5KN15</accession>
<dbReference type="InterPro" id="IPR002925">
    <property type="entry name" value="Dienelactn_hydro"/>
</dbReference>
<keyword evidence="2" id="KW-0378">Hydrolase</keyword>
<protein>
    <submittedName>
        <fullName evidence="2">Alpha/beta hydrolase</fullName>
    </submittedName>
</protein>
<dbReference type="AlphaFoldDB" id="A0AAE5KN15"/>
<organism evidence="2 3">
    <name type="scientific">Rothia dentocariosa</name>
    <dbReference type="NCBI Taxonomy" id="2047"/>
    <lineage>
        <taxon>Bacteria</taxon>
        <taxon>Bacillati</taxon>
        <taxon>Actinomycetota</taxon>
        <taxon>Actinomycetes</taxon>
        <taxon>Micrococcales</taxon>
        <taxon>Micrococcaceae</taxon>
        <taxon>Rothia</taxon>
    </lineage>
</organism>
<evidence type="ECO:0000313" key="2">
    <source>
        <dbReference type="EMBL" id="PAK85281.1"/>
    </source>
</evidence>
<name>A0AAE5KN15_9MICC</name>
<dbReference type="Pfam" id="PF01738">
    <property type="entry name" value="DLH"/>
    <property type="match status" value="1"/>
</dbReference>
<dbReference type="Gene3D" id="1.10.10.800">
    <property type="match status" value="1"/>
</dbReference>
<feature type="domain" description="Dienelactone hydrolase" evidence="1">
    <location>
        <begin position="61"/>
        <end position="168"/>
    </location>
</feature>
<dbReference type="PANTHER" id="PTHR47751">
    <property type="entry name" value="SUPERFAMILY HYDROLASE, PUTATIVE (AFU_ORTHOLOGUE AFUA_2G16580)-RELATED"/>
    <property type="match status" value="1"/>
</dbReference>
<evidence type="ECO:0000259" key="1">
    <source>
        <dbReference type="Pfam" id="PF01738"/>
    </source>
</evidence>
<dbReference type="EMBL" id="NCWU01000009">
    <property type="protein sequence ID" value="PAK85281.1"/>
    <property type="molecule type" value="Genomic_DNA"/>
</dbReference>
<evidence type="ECO:0000313" key="3">
    <source>
        <dbReference type="Proteomes" id="UP000216195"/>
    </source>
</evidence>
<gene>
    <name evidence="2" type="ORF">B8W87_07705</name>
</gene>
<reference evidence="2 3" key="1">
    <citation type="submission" date="2017-04" db="EMBL/GenBank/DDBJ databases">
        <title>Kefir bacterial isolates.</title>
        <authorList>
            <person name="Kim Y."/>
            <person name="Blasche S."/>
            <person name="Patil K.R."/>
        </authorList>
    </citation>
    <scope>NUCLEOTIDE SEQUENCE [LARGE SCALE GENOMIC DNA]</scope>
    <source>
        <strain evidence="2 3">OG2-1</strain>
    </source>
</reference>
<dbReference type="SUPFAM" id="SSF53474">
    <property type="entry name" value="alpha/beta-Hydrolases"/>
    <property type="match status" value="1"/>
</dbReference>
<dbReference type="InterPro" id="IPR029058">
    <property type="entry name" value="AB_hydrolase_fold"/>
</dbReference>
<dbReference type="Gene3D" id="3.40.50.1820">
    <property type="entry name" value="alpha/beta hydrolase"/>
    <property type="match status" value="1"/>
</dbReference>